<organism evidence="2 3">
    <name type="scientific">Helicobacter bilis</name>
    <dbReference type="NCBI Taxonomy" id="37372"/>
    <lineage>
        <taxon>Bacteria</taxon>
        <taxon>Pseudomonadati</taxon>
        <taxon>Campylobacterota</taxon>
        <taxon>Epsilonproteobacteria</taxon>
        <taxon>Campylobacterales</taxon>
        <taxon>Helicobacteraceae</taxon>
        <taxon>Helicobacter</taxon>
    </lineage>
</organism>
<accession>A0A1Q2LGW3</accession>
<dbReference type="AlphaFoldDB" id="A0A1Q2LGW3"/>
<proteinExistence type="predicted"/>
<dbReference type="CDD" id="cd04183">
    <property type="entry name" value="GT2_BcE_like"/>
    <property type="match status" value="1"/>
</dbReference>
<dbReference type="SUPFAM" id="SSF53448">
    <property type="entry name" value="Nucleotide-diphospho-sugar transferases"/>
    <property type="match status" value="1"/>
</dbReference>
<protein>
    <submittedName>
        <fullName evidence="2">Glycosyl transferase family 2</fullName>
    </submittedName>
</protein>
<sequence>MINVLIPLAGKSMFFDESVNIFPKPLIEICGKTMIEHCLENLALIPNARFIFVLREMYVNKYHLDKTIKLLSPNTEFIVLKNDTAGMACSALFAIEYINNDNGLIICNADQILDCDLSKILKYFADFDAGVITFPSIHPRYAYACLDNDGFVVQVAEKVPLSKNAIAGFFYFKHGRYFVESTQSMIYKEIAHEEKYYIAPCLNEMILKNQKIAVYNIPAEQYHTFYSPAKITEFERIHNA</sequence>
<dbReference type="GO" id="GO:0016740">
    <property type="term" value="F:transferase activity"/>
    <property type="evidence" value="ECO:0007669"/>
    <property type="project" value="UniProtKB-KW"/>
</dbReference>
<reference evidence="2 3" key="1">
    <citation type="submission" date="2017-02" db="EMBL/GenBank/DDBJ databases">
        <title>Whole genome sequencing of Helicobacter bilis strain AAQJH.</title>
        <authorList>
            <person name="Conlan S."/>
            <person name="Thomas P.J."/>
            <person name="Mullikin J."/>
            <person name="Palmore T.N."/>
            <person name="Frank K.M."/>
            <person name="Segre J.A."/>
        </authorList>
    </citation>
    <scope>NUCLEOTIDE SEQUENCE [LARGE SCALE GENOMIC DNA]</scope>
    <source>
        <strain evidence="2 3">AAQJH</strain>
    </source>
</reference>
<dbReference type="EMBL" id="CP019645">
    <property type="protein sequence ID" value="AQQ59684.1"/>
    <property type="molecule type" value="Genomic_DNA"/>
</dbReference>
<dbReference type="InterPro" id="IPR016873">
    <property type="entry name" value="Caps_polysacc_synth_BcbE_prd"/>
</dbReference>
<dbReference type="Proteomes" id="UP000188298">
    <property type="component" value="Chromosome"/>
</dbReference>
<name>A0A1Q2LGW3_9HELI</name>
<evidence type="ECO:0000313" key="2">
    <source>
        <dbReference type="EMBL" id="AQQ59684.1"/>
    </source>
</evidence>
<evidence type="ECO:0000259" key="1">
    <source>
        <dbReference type="Pfam" id="PF00483"/>
    </source>
</evidence>
<dbReference type="RefSeq" id="WP_005217417.1">
    <property type="nucleotide sequence ID" value="NZ_CABKOK010000001.1"/>
</dbReference>
<dbReference type="PIRSF" id="PIRSF028162">
    <property type="entry name" value="BcbE_prd"/>
    <property type="match status" value="1"/>
</dbReference>
<dbReference type="InterPro" id="IPR005835">
    <property type="entry name" value="NTP_transferase_dom"/>
</dbReference>
<evidence type="ECO:0000313" key="3">
    <source>
        <dbReference type="Proteomes" id="UP000188298"/>
    </source>
</evidence>
<gene>
    <name evidence="2" type="ORF">XJ32_05820</name>
</gene>
<dbReference type="InterPro" id="IPR029044">
    <property type="entry name" value="Nucleotide-diphossugar_trans"/>
</dbReference>
<dbReference type="KEGG" id="hbl:XJ32_05820"/>
<dbReference type="Gene3D" id="3.90.550.10">
    <property type="entry name" value="Spore Coat Polysaccharide Biosynthesis Protein SpsA, Chain A"/>
    <property type="match status" value="1"/>
</dbReference>
<feature type="domain" description="Nucleotidyl transferase" evidence="1">
    <location>
        <begin position="23"/>
        <end position="181"/>
    </location>
</feature>
<dbReference type="Pfam" id="PF00483">
    <property type="entry name" value="NTP_transferase"/>
    <property type="match status" value="1"/>
</dbReference>
<keyword evidence="2" id="KW-0808">Transferase</keyword>